<sequence>MNTFVRKQLETSGQYLEPVTSVWSKVVSIAEGLYARFSAAAVFVGPYKAGSFFFVDTCNKNLDTFGDNHYYAQKVDTMHSLIKRIVVARTSLDQGVNAEFSRLNWNQIDQGKTFFKPGINDGKVLHDVFLSKRRTSIRTAATRFSCRKVL</sequence>
<comment type="caution">
    <text evidence="1">The sequence shown here is derived from an EMBL/GenBank/DDBJ whole genome shotgun (WGS) entry which is preliminary data.</text>
</comment>
<evidence type="ECO:0000313" key="1">
    <source>
        <dbReference type="EMBL" id="KAH0911687.1"/>
    </source>
</evidence>
<gene>
    <name evidence="1" type="ORF">HID58_035008</name>
</gene>
<feature type="non-terminal residue" evidence="1">
    <location>
        <position position="150"/>
    </location>
</feature>
<protein>
    <submittedName>
        <fullName evidence="1">Uncharacterized protein</fullName>
    </submittedName>
</protein>
<dbReference type="Proteomes" id="UP000824890">
    <property type="component" value="Unassembled WGS sequence"/>
</dbReference>
<evidence type="ECO:0000313" key="2">
    <source>
        <dbReference type="Proteomes" id="UP000824890"/>
    </source>
</evidence>
<dbReference type="EMBL" id="JAGKQM010000009">
    <property type="protein sequence ID" value="KAH0911687.1"/>
    <property type="molecule type" value="Genomic_DNA"/>
</dbReference>
<organism evidence="1 2">
    <name type="scientific">Brassica napus</name>
    <name type="common">Rape</name>
    <dbReference type="NCBI Taxonomy" id="3708"/>
    <lineage>
        <taxon>Eukaryota</taxon>
        <taxon>Viridiplantae</taxon>
        <taxon>Streptophyta</taxon>
        <taxon>Embryophyta</taxon>
        <taxon>Tracheophyta</taxon>
        <taxon>Spermatophyta</taxon>
        <taxon>Magnoliopsida</taxon>
        <taxon>eudicotyledons</taxon>
        <taxon>Gunneridae</taxon>
        <taxon>Pentapetalae</taxon>
        <taxon>rosids</taxon>
        <taxon>malvids</taxon>
        <taxon>Brassicales</taxon>
        <taxon>Brassicaceae</taxon>
        <taxon>Brassiceae</taxon>
        <taxon>Brassica</taxon>
    </lineage>
</organism>
<reference evidence="1 2" key="1">
    <citation type="submission" date="2021-05" db="EMBL/GenBank/DDBJ databases">
        <title>Genome Assembly of Synthetic Allotetraploid Brassica napus Reveals Homoeologous Exchanges between Subgenomes.</title>
        <authorList>
            <person name="Davis J.T."/>
        </authorList>
    </citation>
    <scope>NUCLEOTIDE SEQUENCE [LARGE SCALE GENOMIC DNA]</scope>
    <source>
        <strain evidence="2">cv. Da-Ae</strain>
        <tissue evidence="1">Seedling</tissue>
    </source>
</reference>
<accession>A0ABQ8C3N3</accession>
<name>A0ABQ8C3N3_BRANA</name>
<proteinExistence type="predicted"/>
<keyword evidence="2" id="KW-1185">Reference proteome</keyword>